<keyword evidence="2 4" id="KW-0238">DNA-binding</keyword>
<dbReference type="FunFam" id="1.10.10.60:FF:000141">
    <property type="entry name" value="TetR family transcriptional regulator"/>
    <property type="match status" value="1"/>
</dbReference>
<keyword evidence="1" id="KW-0805">Transcription regulation</keyword>
<dbReference type="Proteomes" id="UP000265801">
    <property type="component" value="Unassembled WGS sequence"/>
</dbReference>
<dbReference type="InterPro" id="IPR036271">
    <property type="entry name" value="Tet_transcr_reg_TetR-rel_C_sf"/>
</dbReference>
<dbReference type="GO" id="GO:0003677">
    <property type="term" value="F:DNA binding"/>
    <property type="evidence" value="ECO:0007669"/>
    <property type="project" value="UniProtKB-UniRule"/>
</dbReference>
<feature type="domain" description="HTH tetR-type" evidence="5">
    <location>
        <begin position="11"/>
        <end position="71"/>
    </location>
</feature>
<dbReference type="Pfam" id="PF17922">
    <property type="entry name" value="TetR_C_17"/>
    <property type="match status" value="1"/>
</dbReference>
<name>A0A3A1R0V8_9BACI</name>
<dbReference type="Gene3D" id="1.10.357.10">
    <property type="entry name" value="Tetracycline Repressor, domain 2"/>
    <property type="match status" value="1"/>
</dbReference>
<keyword evidence="3" id="KW-0804">Transcription</keyword>
<protein>
    <submittedName>
        <fullName evidence="6">TetR/AcrR family transcriptional regulator</fullName>
    </submittedName>
</protein>
<dbReference type="RefSeq" id="WP_119546544.1">
    <property type="nucleotide sequence ID" value="NZ_QXIR01000009.1"/>
</dbReference>
<dbReference type="PANTHER" id="PTHR47506:SF6">
    <property type="entry name" value="HTH-TYPE TRANSCRIPTIONAL REPRESSOR NEMR"/>
    <property type="match status" value="1"/>
</dbReference>
<dbReference type="GO" id="GO:0045892">
    <property type="term" value="P:negative regulation of DNA-templated transcription"/>
    <property type="evidence" value="ECO:0007669"/>
    <property type="project" value="UniProtKB-ARBA"/>
</dbReference>
<comment type="caution">
    <text evidence="6">The sequence shown here is derived from an EMBL/GenBank/DDBJ whole genome shotgun (WGS) entry which is preliminary data.</text>
</comment>
<dbReference type="Pfam" id="PF00440">
    <property type="entry name" value="TetR_N"/>
    <property type="match status" value="1"/>
</dbReference>
<proteinExistence type="predicted"/>
<feature type="DNA-binding region" description="H-T-H motif" evidence="4">
    <location>
        <begin position="34"/>
        <end position="53"/>
    </location>
</feature>
<dbReference type="InterPro" id="IPR001647">
    <property type="entry name" value="HTH_TetR"/>
</dbReference>
<dbReference type="PRINTS" id="PR00455">
    <property type="entry name" value="HTHTETR"/>
</dbReference>
<evidence type="ECO:0000256" key="4">
    <source>
        <dbReference type="PROSITE-ProRule" id="PRU00335"/>
    </source>
</evidence>
<accession>A0A3A1R0V8</accession>
<dbReference type="SUPFAM" id="SSF48498">
    <property type="entry name" value="Tetracyclin repressor-like, C-terminal domain"/>
    <property type="match status" value="1"/>
</dbReference>
<evidence type="ECO:0000256" key="2">
    <source>
        <dbReference type="ARBA" id="ARBA00023125"/>
    </source>
</evidence>
<dbReference type="PROSITE" id="PS50977">
    <property type="entry name" value="HTH_TETR_2"/>
    <property type="match status" value="1"/>
</dbReference>
<dbReference type="InterPro" id="IPR041612">
    <property type="entry name" value="YfiR_C"/>
</dbReference>
<gene>
    <name evidence="6" type="ORF">D3H55_08575</name>
</gene>
<dbReference type="SUPFAM" id="SSF46689">
    <property type="entry name" value="Homeodomain-like"/>
    <property type="match status" value="1"/>
</dbReference>
<dbReference type="AlphaFoldDB" id="A0A3A1R0V8"/>
<evidence type="ECO:0000256" key="1">
    <source>
        <dbReference type="ARBA" id="ARBA00023015"/>
    </source>
</evidence>
<dbReference type="PROSITE" id="PS01081">
    <property type="entry name" value="HTH_TETR_1"/>
    <property type="match status" value="1"/>
</dbReference>
<reference evidence="6 7" key="1">
    <citation type="submission" date="2018-09" db="EMBL/GenBank/DDBJ databases">
        <title>Bacillus saliacetes sp. nov., isolated from Thai shrimp paste (Ka-pi).</title>
        <authorList>
            <person name="Daroonpunt R."/>
            <person name="Tanasupawat S."/>
            <person name="Yiamsombut S."/>
        </authorList>
    </citation>
    <scope>NUCLEOTIDE SEQUENCE [LARGE SCALE GENOMIC DNA]</scope>
    <source>
        <strain evidence="6 7">SKP7-4</strain>
    </source>
</reference>
<organism evidence="6 7">
    <name type="scientific">Bacillus salacetis</name>
    <dbReference type="NCBI Taxonomy" id="2315464"/>
    <lineage>
        <taxon>Bacteria</taxon>
        <taxon>Bacillati</taxon>
        <taxon>Bacillota</taxon>
        <taxon>Bacilli</taxon>
        <taxon>Bacillales</taxon>
        <taxon>Bacillaceae</taxon>
        <taxon>Bacillus</taxon>
    </lineage>
</organism>
<evidence type="ECO:0000313" key="7">
    <source>
        <dbReference type="Proteomes" id="UP000265801"/>
    </source>
</evidence>
<sequence length="207" mass="23977">MSPKVSREHKQQRRAKLIGAAAEVFMEHGYENTTMKHVMEKAGVSRGGLYQYFDNKEDLFHAVIESQQEKIIDHSLENLLKQQDTYWDALLMTFLGEGKQPDDNMDPLSPSKLEYFITGRNEKDRREYAKRRYQHAIEVTFRLLEEGEKSGEFSPRFDKQVIAKSILSYIDGLALGHAVLDHSTIELKEQTALLVDFLRWALGLEEQ</sequence>
<dbReference type="InterPro" id="IPR009057">
    <property type="entry name" value="Homeodomain-like_sf"/>
</dbReference>
<dbReference type="OrthoDB" id="9814703at2"/>
<dbReference type="EMBL" id="QXIR01000009">
    <property type="protein sequence ID" value="RIW35142.1"/>
    <property type="molecule type" value="Genomic_DNA"/>
</dbReference>
<evidence type="ECO:0000256" key="3">
    <source>
        <dbReference type="ARBA" id="ARBA00023163"/>
    </source>
</evidence>
<evidence type="ECO:0000259" key="5">
    <source>
        <dbReference type="PROSITE" id="PS50977"/>
    </source>
</evidence>
<dbReference type="InterPro" id="IPR023772">
    <property type="entry name" value="DNA-bd_HTH_TetR-type_CS"/>
</dbReference>
<dbReference type="PANTHER" id="PTHR47506">
    <property type="entry name" value="TRANSCRIPTIONAL REGULATORY PROTEIN"/>
    <property type="match status" value="1"/>
</dbReference>
<evidence type="ECO:0000313" key="6">
    <source>
        <dbReference type="EMBL" id="RIW35142.1"/>
    </source>
</evidence>
<keyword evidence="7" id="KW-1185">Reference proteome</keyword>
<dbReference type="Gene3D" id="1.10.10.60">
    <property type="entry name" value="Homeodomain-like"/>
    <property type="match status" value="1"/>
</dbReference>